<dbReference type="RefSeq" id="WP_120273150.1">
    <property type="nucleotide sequence ID" value="NZ_RAPN01000001.1"/>
</dbReference>
<evidence type="ECO:0008006" key="4">
    <source>
        <dbReference type="Google" id="ProtNLM"/>
    </source>
</evidence>
<name>A0A419W8W7_9BACT</name>
<comment type="caution">
    <text evidence="2">The sequence shown here is derived from an EMBL/GenBank/DDBJ whole genome shotgun (WGS) entry which is preliminary data.</text>
</comment>
<organism evidence="2 3">
    <name type="scientific">Mangrovibacterium diazotrophicum</name>
    <dbReference type="NCBI Taxonomy" id="1261403"/>
    <lineage>
        <taxon>Bacteria</taxon>
        <taxon>Pseudomonadati</taxon>
        <taxon>Bacteroidota</taxon>
        <taxon>Bacteroidia</taxon>
        <taxon>Marinilabiliales</taxon>
        <taxon>Prolixibacteraceae</taxon>
        <taxon>Mangrovibacterium</taxon>
    </lineage>
</organism>
<accession>A0A419W8W7</accession>
<proteinExistence type="predicted"/>
<evidence type="ECO:0000313" key="2">
    <source>
        <dbReference type="EMBL" id="RKD91886.1"/>
    </source>
</evidence>
<gene>
    <name evidence="2" type="ORF">BC643_2255</name>
</gene>
<keyword evidence="1" id="KW-0732">Signal</keyword>
<feature type="signal peptide" evidence="1">
    <location>
        <begin position="1"/>
        <end position="22"/>
    </location>
</feature>
<dbReference type="OrthoDB" id="1120850at2"/>
<dbReference type="EMBL" id="RAPN01000001">
    <property type="protein sequence ID" value="RKD91886.1"/>
    <property type="molecule type" value="Genomic_DNA"/>
</dbReference>
<sequence length="195" mass="21633">MKTIRTFIAVFALVISANIAMAGGNLRVDILPLTSERAVVAVSSQVQNQYEISIENAYGEVIYYKETEGNITDYRKVFDFSKLENGEYKVIATIDGATSERTFAVGSKTISVGDLKYVADPVFSFNNDVLRVAYLNYPGEKVDLKIYDGNDLIYSKQLDSEFAVNEGLSLAKLKSGNYQVVLASGNEVFDYTIRK</sequence>
<keyword evidence="3" id="KW-1185">Reference proteome</keyword>
<evidence type="ECO:0000313" key="3">
    <source>
        <dbReference type="Proteomes" id="UP000283387"/>
    </source>
</evidence>
<protein>
    <recommendedName>
        <fullName evidence="4">Secreted protein (Por secretion system target)</fullName>
    </recommendedName>
</protein>
<dbReference type="AlphaFoldDB" id="A0A419W8W7"/>
<evidence type="ECO:0000256" key="1">
    <source>
        <dbReference type="SAM" id="SignalP"/>
    </source>
</evidence>
<feature type="chain" id="PRO_5019028707" description="Secreted protein (Por secretion system target)" evidence="1">
    <location>
        <begin position="23"/>
        <end position="195"/>
    </location>
</feature>
<dbReference type="Proteomes" id="UP000283387">
    <property type="component" value="Unassembled WGS sequence"/>
</dbReference>
<reference evidence="2 3" key="1">
    <citation type="submission" date="2018-09" db="EMBL/GenBank/DDBJ databases">
        <title>Genomic Encyclopedia of Archaeal and Bacterial Type Strains, Phase II (KMG-II): from individual species to whole genera.</title>
        <authorList>
            <person name="Goeker M."/>
        </authorList>
    </citation>
    <scope>NUCLEOTIDE SEQUENCE [LARGE SCALE GENOMIC DNA]</scope>
    <source>
        <strain evidence="2 3">DSM 27148</strain>
    </source>
</reference>